<gene>
    <name evidence="2" type="ORF">MIN45_P2319</name>
</gene>
<dbReference type="Proteomes" id="UP001321450">
    <property type="component" value="Chromosome"/>
</dbReference>
<dbReference type="EMBL" id="AP024718">
    <property type="protein sequence ID" value="BCX89945.1"/>
    <property type="molecule type" value="Genomic_DNA"/>
</dbReference>
<organism evidence="2 3">
    <name type="scientific">Methylomarinovum tepidoasis</name>
    <dbReference type="NCBI Taxonomy" id="2840183"/>
    <lineage>
        <taxon>Bacteria</taxon>
        <taxon>Pseudomonadati</taxon>
        <taxon>Pseudomonadota</taxon>
        <taxon>Gammaproteobacteria</taxon>
        <taxon>Methylococcales</taxon>
        <taxon>Methylothermaceae</taxon>
        <taxon>Methylomarinovum</taxon>
    </lineage>
</organism>
<evidence type="ECO:0000313" key="3">
    <source>
        <dbReference type="Proteomes" id="UP001321450"/>
    </source>
</evidence>
<feature type="compositionally biased region" description="Low complexity" evidence="1">
    <location>
        <begin position="58"/>
        <end position="71"/>
    </location>
</feature>
<evidence type="ECO:0008006" key="4">
    <source>
        <dbReference type="Google" id="ProtNLM"/>
    </source>
</evidence>
<dbReference type="KEGG" id="meiy:MIN45_P2319"/>
<name>A0AAU9C1G8_9GAMM</name>
<evidence type="ECO:0000313" key="2">
    <source>
        <dbReference type="EMBL" id="BCX89945.1"/>
    </source>
</evidence>
<feature type="region of interest" description="Disordered" evidence="1">
    <location>
        <begin position="58"/>
        <end position="84"/>
    </location>
</feature>
<sequence length="240" mass="26914">MSRRLTYILLVANLLFFLWATYGRNAAPWQRVVSGVSLERIILVDEVTRASRQIAEAESAAEAPATAPRTQGVNAESRPPVRKSQCHRLGPLNGRKAAVRLLTQFLQLGLAARVAEEEAEEVTGYWLMYPPAADLATARRNLARLRQLGWKDLWLFERGRWRGAISLGLYAQRSRAEAMAAQLHAQGVEVEILPRQVRGRRFWLESAQEPFPGWRASVAAWGWSVKPCTRSEGNAGTLQQ</sequence>
<keyword evidence="3" id="KW-1185">Reference proteome</keyword>
<dbReference type="InterPro" id="IPR036680">
    <property type="entry name" value="SPOR-like_sf"/>
</dbReference>
<accession>A0AAU9C1G8</accession>
<reference evidence="3" key="1">
    <citation type="journal article" date="2024" name="Int. J. Syst. Evol. Microbiol.">
        <title>Methylomarinovum tepidoasis sp. nov., a moderately thermophilic methanotroph of the family Methylothermaceae isolated from a deep-sea hydrothermal field.</title>
        <authorList>
            <person name="Hirayama H."/>
            <person name="Takaki Y."/>
            <person name="Abe M."/>
            <person name="Miyazaki M."/>
            <person name="Uematsu K."/>
            <person name="Matsui Y."/>
            <person name="Takai K."/>
        </authorList>
    </citation>
    <scope>NUCLEOTIDE SEQUENCE [LARGE SCALE GENOMIC DNA]</scope>
    <source>
        <strain evidence="3">IN45</strain>
    </source>
</reference>
<dbReference type="SUPFAM" id="SSF110997">
    <property type="entry name" value="Sporulation related repeat"/>
    <property type="match status" value="1"/>
</dbReference>
<proteinExistence type="predicted"/>
<evidence type="ECO:0000256" key="1">
    <source>
        <dbReference type="SAM" id="MobiDB-lite"/>
    </source>
</evidence>
<dbReference type="AlphaFoldDB" id="A0AAU9C1G8"/>
<dbReference type="GO" id="GO:0042834">
    <property type="term" value="F:peptidoglycan binding"/>
    <property type="evidence" value="ECO:0007669"/>
    <property type="project" value="InterPro"/>
</dbReference>
<dbReference type="RefSeq" id="WP_286292534.1">
    <property type="nucleotide sequence ID" value="NZ_AP024718.1"/>
</dbReference>
<protein>
    <recommendedName>
        <fullName evidence="4">SPOR domain-containing protein</fullName>
    </recommendedName>
</protein>